<keyword evidence="3" id="KW-1185">Reference proteome</keyword>
<evidence type="ECO:0000256" key="1">
    <source>
        <dbReference type="SAM" id="MobiDB-lite"/>
    </source>
</evidence>
<dbReference type="EMBL" id="VIWT01000001">
    <property type="protein sequence ID" value="TWG01527.1"/>
    <property type="molecule type" value="Genomic_DNA"/>
</dbReference>
<dbReference type="OrthoDB" id="495830at2"/>
<dbReference type="RefSeq" id="WP_145907880.1">
    <property type="nucleotide sequence ID" value="NZ_BAAAMZ010000007.1"/>
</dbReference>
<proteinExistence type="predicted"/>
<protein>
    <submittedName>
        <fullName evidence="2">Uncharacterized protein</fullName>
    </submittedName>
</protein>
<reference evidence="2 3" key="1">
    <citation type="submission" date="2019-06" db="EMBL/GenBank/DDBJ databases">
        <title>Sequencing the genomes of 1000 actinobacteria strains.</title>
        <authorList>
            <person name="Klenk H.-P."/>
        </authorList>
    </citation>
    <scope>NUCLEOTIDE SEQUENCE [LARGE SCALE GENOMIC DNA]</scope>
    <source>
        <strain evidence="2 3">DSM 44826</strain>
    </source>
</reference>
<comment type="caution">
    <text evidence="2">The sequence shown here is derived from an EMBL/GenBank/DDBJ whole genome shotgun (WGS) entry which is preliminary data.</text>
</comment>
<dbReference type="Proteomes" id="UP000317940">
    <property type="component" value="Unassembled WGS sequence"/>
</dbReference>
<sequence length="117" mass="12367">MTVTEEEFLALSAELTGFAAAQLRRTGLADGYLELTVKRLGEPALRALLTDRSGAAAADLAHLWYVGGWPDEPELVSGEAYRQALVWRTIGVRAPATDPAGYGSWSAPPSLGPGAAR</sequence>
<gene>
    <name evidence="2" type="ORF">FHX73_115428</name>
</gene>
<accession>A0A561UQ69</accession>
<organism evidence="2 3">
    <name type="scientific">Kitasatospora viridis</name>
    <dbReference type="NCBI Taxonomy" id="281105"/>
    <lineage>
        <taxon>Bacteria</taxon>
        <taxon>Bacillati</taxon>
        <taxon>Actinomycetota</taxon>
        <taxon>Actinomycetes</taxon>
        <taxon>Kitasatosporales</taxon>
        <taxon>Streptomycetaceae</taxon>
        <taxon>Kitasatospora</taxon>
    </lineage>
</organism>
<feature type="region of interest" description="Disordered" evidence="1">
    <location>
        <begin position="97"/>
        <end position="117"/>
    </location>
</feature>
<evidence type="ECO:0000313" key="2">
    <source>
        <dbReference type="EMBL" id="TWG01527.1"/>
    </source>
</evidence>
<evidence type="ECO:0000313" key="3">
    <source>
        <dbReference type="Proteomes" id="UP000317940"/>
    </source>
</evidence>
<name>A0A561UQ69_9ACTN</name>
<dbReference type="AlphaFoldDB" id="A0A561UQ69"/>